<feature type="active site" description="Nucleophile" evidence="14">
    <location>
        <position position="174"/>
    </location>
</feature>
<dbReference type="EMBL" id="LPVY01000021">
    <property type="protein sequence ID" value="KZB62125.1"/>
    <property type="molecule type" value="Genomic_DNA"/>
</dbReference>
<dbReference type="GO" id="GO:0005886">
    <property type="term" value="C:plasma membrane"/>
    <property type="evidence" value="ECO:0007669"/>
    <property type="project" value="UniProtKB-SubCell"/>
</dbReference>
<comment type="subunit">
    <text evidence="14">Monomer.</text>
</comment>
<dbReference type="GO" id="GO:0044205">
    <property type="term" value="P:'de novo' UMP biosynthetic process"/>
    <property type="evidence" value="ECO:0007669"/>
    <property type="project" value="UniProtKB-UniRule"/>
</dbReference>
<dbReference type="Pfam" id="PF01180">
    <property type="entry name" value="DHO_dh"/>
    <property type="match status" value="1"/>
</dbReference>
<sequence length="436" mass="45700">MGWYKSLVLPVVRWIDAETAHGLAICALKNNLVPRDDDALDATPILETEVFGRKFANPVGLAAGFDKNAEVPNQALSHGFGFVEIGSVTPEPQPGNPKPRLFRLYSDRAVINRMGFNNEGAAVVAERLRKRARKGILGANLGKNKYSEDAAADYVKGVAALGPYADYLVVNVSSPNTPGLRALQGRAPLEALLTSVLSARDSHAKGVPVLLKVAPDLTEEDKADIAAVVLKLKLDGMIVSNTTIDRPVGLNSYDQDEKGGLSGPPLMEPSTKVLADFYRLTEGKIPLIGVGGIASGKDAYEKILNGASLVQLYSALVYHGLELVTDIKEDLARRLRKDGFASVADAVGAAYPEISGRSAPVDEARAAKAAVTAKAEPAKAEVAKVAPAAKTAAKKPAAKTAAKKPASKPAAAKSKAAPKAAPKAEPKSGPQNGPTE</sequence>
<dbReference type="UniPathway" id="UPA00070">
    <property type="reaction ID" value="UER00946"/>
</dbReference>
<comment type="catalytic activity">
    <reaction evidence="13 14">
        <text>(S)-dihydroorotate + a quinone = orotate + a quinol</text>
        <dbReference type="Rhea" id="RHEA:30187"/>
        <dbReference type="ChEBI" id="CHEBI:24646"/>
        <dbReference type="ChEBI" id="CHEBI:30839"/>
        <dbReference type="ChEBI" id="CHEBI:30864"/>
        <dbReference type="ChEBI" id="CHEBI:132124"/>
        <dbReference type="EC" id="1.3.5.2"/>
    </reaction>
</comment>
<comment type="cofactor">
    <cofactor evidence="14">
        <name>FMN</name>
        <dbReference type="ChEBI" id="CHEBI:58210"/>
    </cofactor>
    <text evidence="14">Binds 1 FMN per subunit.</text>
</comment>
<dbReference type="InterPro" id="IPR001295">
    <property type="entry name" value="Dihydroorotate_DH_CS"/>
</dbReference>
<keyword evidence="12 14" id="KW-0472">Membrane</keyword>
<keyword evidence="11 14" id="KW-0560">Oxidoreductase</keyword>
<evidence type="ECO:0000256" key="13">
    <source>
        <dbReference type="ARBA" id="ARBA00048639"/>
    </source>
</evidence>
<dbReference type="OrthoDB" id="9802377at2"/>
<feature type="binding site" evidence="14">
    <location>
        <position position="240"/>
    </location>
    <ligand>
        <name>FMN</name>
        <dbReference type="ChEBI" id="CHEBI:58210"/>
    </ligand>
</feature>
<protein>
    <recommendedName>
        <fullName evidence="14">Dihydroorotate dehydrogenase (quinone)</fullName>
        <ecNumber evidence="14">1.3.5.2</ecNumber>
    </recommendedName>
    <alternativeName>
        <fullName evidence="14">DHOdehase</fullName>
        <shortName evidence="14">DHOD</shortName>
        <shortName evidence="14">DHODase</shortName>
    </alternativeName>
    <alternativeName>
        <fullName evidence="14">Dihydroorotate oxidase</fullName>
    </alternativeName>
</protein>
<evidence type="ECO:0000256" key="14">
    <source>
        <dbReference type="HAMAP-Rule" id="MF_00225"/>
    </source>
</evidence>
<dbReference type="GO" id="GO:0106430">
    <property type="term" value="F:dihydroorotate dehydrogenase (quinone) activity"/>
    <property type="evidence" value="ECO:0007669"/>
    <property type="project" value="UniProtKB-EC"/>
</dbReference>
<dbReference type="CDD" id="cd04738">
    <property type="entry name" value="DHOD_2_like"/>
    <property type="match status" value="1"/>
</dbReference>
<dbReference type="NCBIfam" id="TIGR01036">
    <property type="entry name" value="pyrD_sub2"/>
    <property type="match status" value="1"/>
</dbReference>
<proteinExistence type="inferred from homology"/>
<evidence type="ECO:0000256" key="3">
    <source>
        <dbReference type="ARBA" id="ARBA00005161"/>
    </source>
</evidence>
<evidence type="ECO:0000256" key="15">
    <source>
        <dbReference type="SAM" id="MobiDB-lite"/>
    </source>
</evidence>
<keyword evidence="10" id="KW-1133">Transmembrane helix</keyword>
<feature type="binding site" evidence="14">
    <location>
        <begin position="112"/>
        <end position="116"/>
    </location>
    <ligand>
        <name>substrate</name>
    </ligand>
</feature>
<dbReference type="Gene3D" id="3.20.20.70">
    <property type="entry name" value="Aldolase class I"/>
    <property type="match status" value="1"/>
</dbReference>
<evidence type="ECO:0000256" key="10">
    <source>
        <dbReference type="ARBA" id="ARBA00022989"/>
    </source>
</evidence>
<organism evidence="17 18">
    <name type="scientific">Thalassospira lucentensis</name>
    <dbReference type="NCBI Taxonomy" id="168935"/>
    <lineage>
        <taxon>Bacteria</taxon>
        <taxon>Pseudomonadati</taxon>
        <taxon>Pseudomonadota</taxon>
        <taxon>Alphaproteobacteria</taxon>
        <taxon>Rhodospirillales</taxon>
        <taxon>Thalassospiraceae</taxon>
        <taxon>Thalassospira</taxon>
    </lineage>
</organism>
<keyword evidence="7" id="KW-0812">Transmembrane</keyword>
<evidence type="ECO:0000256" key="6">
    <source>
        <dbReference type="ARBA" id="ARBA00022643"/>
    </source>
</evidence>
<comment type="similarity">
    <text evidence="4 14">Belongs to the dihydroorotate dehydrogenase family. Type 2 subfamily.</text>
</comment>
<evidence type="ECO:0000256" key="1">
    <source>
        <dbReference type="ARBA" id="ARBA00003125"/>
    </source>
</evidence>
<feature type="binding site" evidence="14">
    <location>
        <begin position="313"/>
        <end position="314"/>
    </location>
    <ligand>
        <name>FMN</name>
        <dbReference type="ChEBI" id="CHEBI:58210"/>
    </ligand>
</feature>
<dbReference type="NCBIfam" id="NF003652">
    <property type="entry name" value="PRK05286.2-5"/>
    <property type="match status" value="1"/>
</dbReference>
<dbReference type="PROSITE" id="PS00912">
    <property type="entry name" value="DHODEHASE_2"/>
    <property type="match status" value="1"/>
</dbReference>
<feature type="region of interest" description="Disordered" evidence="15">
    <location>
        <begin position="382"/>
        <end position="436"/>
    </location>
</feature>
<feature type="binding site" evidence="14">
    <location>
        <position position="87"/>
    </location>
    <ligand>
        <name>FMN</name>
        <dbReference type="ChEBI" id="CHEBI:58210"/>
    </ligand>
</feature>
<dbReference type="Proteomes" id="UP000076335">
    <property type="component" value="Unassembled WGS sequence"/>
</dbReference>
<dbReference type="EC" id="1.3.5.2" evidence="14"/>
<dbReference type="GO" id="GO:0006207">
    <property type="term" value="P:'de novo' pyrimidine nucleobase biosynthetic process"/>
    <property type="evidence" value="ECO:0007669"/>
    <property type="project" value="UniProtKB-UniRule"/>
</dbReference>
<dbReference type="AlphaFoldDB" id="A0A154L224"/>
<comment type="pathway">
    <text evidence="3 14">Pyrimidine metabolism; UMP biosynthesis via de novo pathway; orotate from (S)-dihydroorotate (quinone route): step 1/1.</text>
</comment>
<dbReference type="NCBIfam" id="NF003645">
    <property type="entry name" value="PRK05286.1-2"/>
    <property type="match status" value="1"/>
</dbReference>
<feature type="binding site" evidence="14">
    <location>
        <position position="292"/>
    </location>
    <ligand>
        <name>FMN</name>
        <dbReference type="ChEBI" id="CHEBI:58210"/>
    </ligand>
</feature>
<feature type="binding site" evidence="14">
    <location>
        <position position="140"/>
    </location>
    <ligand>
        <name>FMN</name>
        <dbReference type="ChEBI" id="CHEBI:58210"/>
    </ligand>
</feature>
<dbReference type="PANTHER" id="PTHR48109">
    <property type="entry name" value="DIHYDROOROTATE DEHYDROGENASE (QUINONE), MITOCHONDRIAL-RELATED"/>
    <property type="match status" value="1"/>
</dbReference>
<evidence type="ECO:0000256" key="7">
    <source>
        <dbReference type="ARBA" id="ARBA00022692"/>
    </source>
</evidence>
<keyword evidence="14" id="KW-1003">Cell membrane</keyword>
<keyword evidence="6 14" id="KW-0288">FMN</keyword>
<evidence type="ECO:0000256" key="4">
    <source>
        <dbReference type="ARBA" id="ARBA00005359"/>
    </source>
</evidence>
<dbReference type="InterPro" id="IPR005719">
    <property type="entry name" value="Dihydroorotate_DH_2"/>
</dbReference>
<dbReference type="HAMAP" id="MF_00225">
    <property type="entry name" value="DHO_dh_type2"/>
    <property type="match status" value="1"/>
</dbReference>
<comment type="function">
    <text evidence="1 14">Catalyzes the conversion of dihydroorotate to orotate with quinone as electron acceptor.</text>
</comment>
<comment type="caution">
    <text evidence="17">The sequence shown here is derived from an EMBL/GenBank/DDBJ whole genome shotgun (WGS) entry which is preliminary data.</text>
</comment>
<reference evidence="17 18" key="1">
    <citation type="submission" date="2015-12" db="EMBL/GenBank/DDBJ databases">
        <title>Genome sequence of Thalassospira lucentensis MCCC 1A02072.</title>
        <authorList>
            <person name="Lu L."/>
            <person name="Lai Q."/>
            <person name="Shao Z."/>
            <person name="Qian P."/>
        </authorList>
    </citation>
    <scope>NUCLEOTIDE SEQUENCE [LARGE SCALE GENOMIC DNA]</scope>
    <source>
        <strain evidence="17 18">MCCC 1A02072</strain>
    </source>
</reference>
<evidence type="ECO:0000256" key="12">
    <source>
        <dbReference type="ARBA" id="ARBA00023136"/>
    </source>
</evidence>
<feature type="binding site" evidence="14">
    <location>
        <position position="176"/>
    </location>
    <ligand>
        <name>substrate</name>
    </ligand>
</feature>
<feature type="binding site" evidence="14">
    <location>
        <position position="171"/>
    </location>
    <ligand>
        <name>FMN</name>
        <dbReference type="ChEBI" id="CHEBI:58210"/>
    </ligand>
</feature>
<dbReference type="InterPro" id="IPR005720">
    <property type="entry name" value="Dihydroorotate_DH_cat"/>
</dbReference>
<feature type="compositionally biased region" description="Low complexity" evidence="15">
    <location>
        <begin position="407"/>
        <end position="423"/>
    </location>
</feature>
<evidence type="ECO:0000313" key="18">
    <source>
        <dbReference type="Proteomes" id="UP000076335"/>
    </source>
</evidence>
<evidence type="ECO:0000256" key="9">
    <source>
        <dbReference type="ARBA" id="ARBA00022975"/>
    </source>
</evidence>
<dbReference type="GO" id="GO:0005737">
    <property type="term" value="C:cytoplasm"/>
    <property type="evidence" value="ECO:0007669"/>
    <property type="project" value="InterPro"/>
</dbReference>
<dbReference type="InterPro" id="IPR013785">
    <property type="entry name" value="Aldolase_TIM"/>
</dbReference>
<dbReference type="InterPro" id="IPR050074">
    <property type="entry name" value="DHO_dehydrogenase"/>
</dbReference>
<comment type="subcellular location">
    <subcellularLocation>
        <location evidence="14">Cell membrane</location>
        <topology evidence="14">Peripheral membrane protein</topology>
    </subcellularLocation>
    <subcellularLocation>
        <location evidence="2">Membrane</location>
        <topology evidence="2">Single-pass membrane protein</topology>
    </subcellularLocation>
</comment>
<feature type="binding site" evidence="14">
    <location>
        <begin position="63"/>
        <end position="67"/>
    </location>
    <ligand>
        <name>FMN</name>
        <dbReference type="ChEBI" id="CHEBI:58210"/>
    </ligand>
</feature>
<keyword evidence="5 14" id="KW-0285">Flavoprotein</keyword>
<dbReference type="RefSeq" id="WP_062952704.1">
    <property type="nucleotide sequence ID" value="NZ_LPVY01000021.1"/>
</dbReference>
<accession>A0A154L224</accession>
<feature type="compositionally biased region" description="Basic residues" evidence="15">
    <location>
        <begin position="392"/>
        <end position="406"/>
    </location>
</feature>
<feature type="binding site" evidence="14">
    <location>
        <position position="67"/>
    </location>
    <ligand>
        <name>substrate</name>
    </ligand>
</feature>
<dbReference type="SUPFAM" id="SSF51395">
    <property type="entry name" value="FMN-linked oxidoreductases"/>
    <property type="match status" value="1"/>
</dbReference>
<dbReference type="PANTHER" id="PTHR48109:SF4">
    <property type="entry name" value="DIHYDROOROTATE DEHYDROGENASE (QUINONE), MITOCHONDRIAL"/>
    <property type="match status" value="1"/>
</dbReference>
<feature type="binding site" evidence="14">
    <location>
        <position position="171"/>
    </location>
    <ligand>
        <name>substrate</name>
    </ligand>
</feature>
<evidence type="ECO:0000256" key="8">
    <source>
        <dbReference type="ARBA" id="ARBA00022946"/>
    </source>
</evidence>
<feature type="binding site" evidence="14">
    <location>
        <position position="212"/>
    </location>
    <ligand>
        <name>FMN</name>
        <dbReference type="ChEBI" id="CHEBI:58210"/>
    </ligand>
</feature>
<dbReference type="FunFam" id="3.20.20.70:FF:000066">
    <property type="entry name" value="Dihydroorotate dehydrogenase (quinone), mitochondrial"/>
    <property type="match status" value="1"/>
</dbReference>
<dbReference type="PROSITE" id="PS00911">
    <property type="entry name" value="DHODEHASE_1"/>
    <property type="match status" value="1"/>
</dbReference>
<feature type="binding site" evidence="14">
    <location>
        <position position="263"/>
    </location>
    <ligand>
        <name>FMN</name>
        <dbReference type="ChEBI" id="CHEBI:58210"/>
    </ligand>
</feature>
<evidence type="ECO:0000256" key="2">
    <source>
        <dbReference type="ARBA" id="ARBA00004167"/>
    </source>
</evidence>
<feature type="binding site" evidence="14">
    <location>
        <begin position="241"/>
        <end position="242"/>
    </location>
    <ligand>
        <name>substrate</name>
    </ligand>
</feature>
<name>A0A154L224_9PROT</name>
<feature type="domain" description="Dihydroorotate dehydrogenase catalytic" evidence="16">
    <location>
        <begin position="46"/>
        <end position="335"/>
    </location>
</feature>
<evidence type="ECO:0000256" key="5">
    <source>
        <dbReference type="ARBA" id="ARBA00022630"/>
    </source>
</evidence>
<gene>
    <name evidence="14" type="primary">pyrD</name>
    <name evidence="17" type="ORF">AUP42_03980</name>
</gene>
<keyword evidence="8" id="KW-0809">Transit peptide</keyword>
<evidence type="ECO:0000259" key="16">
    <source>
        <dbReference type="Pfam" id="PF01180"/>
    </source>
</evidence>
<evidence type="ECO:0000256" key="11">
    <source>
        <dbReference type="ARBA" id="ARBA00023002"/>
    </source>
</evidence>
<evidence type="ECO:0000313" key="17">
    <source>
        <dbReference type="EMBL" id="KZB62125.1"/>
    </source>
</evidence>
<keyword evidence="9 14" id="KW-0665">Pyrimidine biosynthesis</keyword>